<dbReference type="EMBL" id="OCNJ01000022">
    <property type="protein sequence ID" value="SOE01700.1"/>
    <property type="molecule type" value="Genomic_DNA"/>
</dbReference>
<organism evidence="2 3">
    <name type="scientific">Caenispirillum bisanense</name>
    <dbReference type="NCBI Taxonomy" id="414052"/>
    <lineage>
        <taxon>Bacteria</taxon>
        <taxon>Pseudomonadati</taxon>
        <taxon>Pseudomonadota</taxon>
        <taxon>Alphaproteobacteria</taxon>
        <taxon>Rhodospirillales</taxon>
        <taxon>Novispirillaceae</taxon>
        <taxon>Caenispirillum</taxon>
    </lineage>
</organism>
<protein>
    <submittedName>
        <fullName evidence="2">PIN domain nuclease, a component of toxin-antitoxin system (PIN domain)</fullName>
    </submittedName>
</protein>
<dbReference type="RefSeq" id="WP_245913704.1">
    <property type="nucleotide sequence ID" value="NZ_OCNJ01000022.1"/>
</dbReference>
<dbReference type="PANTHER" id="PTHR36173:SF2">
    <property type="entry name" value="RIBONUCLEASE VAPC16"/>
    <property type="match status" value="1"/>
</dbReference>
<dbReference type="AlphaFoldDB" id="A0A286H1N0"/>
<dbReference type="Pfam" id="PF01850">
    <property type="entry name" value="PIN"/>
    <property type="match status" value="1"/>
</dbReference>
<evidence type="ECO:0000313" key="3">
    <source>
        <dbReference type="Proteomes" id="UP000219621"/>
    </source>
</evidence>
<dbReference type="InterPro" id="IPR052919">
    <property type="entry name" value="TA_system_RNase"/>
</dbReference>
<dbReference type="Gene3D" id="3.40.50.1010">
    <property type="entry name" value="5'-nuclease"/>
    <property type="match status" value="1"/>
</dbReference>
<dbReference type="InterPro" id="IPR002716">
    <property type="entry name" value="PIN_dom"/>
</dbReference>
<dbReference type="InterPro" id="IPR041705">
    <property type="entry name" value="PIN_Sll0205"/>
</dbReference>
<dbReference type="CDD" id="cd09872">
    <property type="entry name" value="PIN_Sll0205-like"/>
    <property type="match status" value="1"/>
</dbReference>
<proteinExistence type="predicted"/>
<name>A0A286H1N0_9PROT</name>
<keyword evidence="3" id="KW-1185">Reference proteome</keyword>
<sequence>MPGLLLLDTHILLWAAGQPERLGRRALDLIKDTRNTPAFSVVSLWEVAIKLGLGRADFRAPDPRVLRRAWLDRGYREIPILSEHAIAVLRLPHLHGDPFDRMLIAQAEVEGATLVTADAAIARYPGPILHL</sequence>
<dbReference type="PANTHER" id="PTHR36173">
    <property type="entry name" value="RIBONUCLEASE VAPC16-RELATED"/>
    <property type="match status" value="1"/>
</dbReference>
<feature type="domain" description="PIN" evidence="1">
    <location>
        <begin position="6"/>
        <end position="125"/>
    </location>
</feature>
<evidence type="ECO:0000313" key="2">
    <source>
        <dbReference type="EMBL" id="SOE01700.1"/>
    </source>
</evidence>
<evidence type="ECO:0000259" key="1">
    <source>
        <dbReference type="Pfam" id="PF01850"/>
    </source>
</evidence>
<reference evidence="2 3" key="1">
    <citation type="submission" date="2017-09" db="EMBL/GenBank/DDBJ databases">
        <authorList>
            <person name="Ehlers B."/>
            <person name="Leendertz F.H."/>
        </authorList>
    </citation>
    <scope>NUCLEOTIDE SEQUENCE [LARGE SCALE GENOMIC DNA]</scope>
    <source>
        <strain evidence="2 3">USBA 140</strain>
    </source>
</reference>
<dbReference type="Proteomes" id="UP000219621">
    <property type="component" value="Unassembled WGS sequence"/>
</dbReference>
<dbReference type="InterPro" id="IPR029060">
    <property type="entry name" value="PIN-like_dom_sf"/>
</dbReference>
<gene>
    <name evidence="2" type="ORF">SAMN05421508_12212</name>
</gene>
<dbReference type="SUPFAM" id="SSF88723">
    <property type="entry name" value="PIN domain-like"/>
    <property type="match status" value="1"/>
</dbReference>
<accession>A0A286H1N0</accession>